<reference evidence="2" key="1">
    <citation type="submission" date="2008-04" db="EMBL/GenBank/DDBJ databases">
        <title>Draft genome sequence of Providencia stuartii (ATCC 25827).</title>
        <authorList>
            <person name="Sudarsanam P."/>
            <person name="Ley R."/>
            <person name="Guruge J."/>
            <person name="Turnbaugh P.J."/>
            <person name="Mahowald M."/>
            <person name="Liep D."/>
            <person name="Gordon J."/>
        </authorList>
    </citation>
    <scope>NUCLEOTIDE SEQUENCE [LARGE SCALE GENOMIC DNA]</scope>
    <source>
        <strain evidence="2">ATCC 25827</strain>
    </source>
</reference>
<evidence type="ECO:0000313" key="2">
    <source>
        <dbReference type="Proteomes" id="UP000004506"/>
    </source>
</evidence>
<protein>
    <submittedName>
        <fullName evidence="1">Uncharacterized protein</fullName>
    </submittedName>
</protein>
<reference evidence="1 2" key="3">
    <citation type="submission" date="2008-05" db="EMBL/GenBank/DDBJ databases">
        <authorList>
            <person name="Fulton L."/>
            <person name="Clifton S."/>
            <person name="Fulton B."/>
            <person name="Xu J."/>
            <person name="Minx P."/>
            <person name="Pepin K.H."/>
            <person name="Johnson M."/>
            <person name="Thiruvilangam P."/>
            <person name="Bhonagiri V."/>
            <person name="Nash W.E."/>
            <person name="Mardis E.R."/>
            <person name="Wilson R.K."/>
        </authorList>
    </citation>
    <scope>NUCLEOTIDE SEQUENCE [LARGE SCALE GENOMIC DNA]</scope>
    <source>
        <strain evidence="1 2">ATCC 25827</strain>
    </source>
</reference>
<gene>
    <name evidence="1" type="ORF">PROSTU_02400</name>
</gene>
<dbReference type="EMBL" id="ABJD02000101">
    <property type="protein sequence ID" value="EDU59212.1"/>
    <property type="molecule type" value="Genomic_DNA"/>
</dbReference>
<sequence>MKLFGKNIFKKSIFCTEIMGKVSPCDSHRKQFYLLHYNNHITI</sequence>
<proteinExistence type="predicted"/>
<evidence type="ECO:0000313" key="1">
    <source>
        <dbReference type="EMBL" id="EDU59212.1"/>
    </source>
</evidence>
<comment type="caution">
    <text evidence="1">The sequence shown here is derived from an EMBL/GenBank/DDBJ whole genome shotgun (WGS) entry which is preliminary data.</text>
</comment>
<dbReference type="AlphaFoldDB" id="A0AA86YJ18"/>
<dbReference type="Proteomes" id="UP000004506">
    <property type="component" value="Unassembled WGS sequence"/>
</dbReference>
<organism evidence="1 2">
    <name type="scientific">Providencia stuartii ATCC 25827</name>
    <dbReference type="NCBI Taxonomy" id="471874"/>
    <lineage>
        <taxon>Bacteria</taxon>
        <taxon>Pseudomonadati</taxon>
        <taxon>Pseudomonadota</taxon>
        <taxon>Gammaproteobacteria</taxon>
        <taxon>Enterobacterales</taxon>
        <taxon>Morganellaceae</taxon>
        <taxon>Providencia</taxon>
    </lineage>
</organism>
<name>A0AA86YJ18_PROST</name>
<accession>A0AA86YJ18</accession>
<reference evidence="2" key="2">
    <citation type="submission" date="2008-04" db="EMBL/GenBank/DDBJ databases">
        <title>Draft genome sequence of Providencia stuartii(ATCC 25827).</title>
        <authorList>
            <person name="Sudarsanam P."/>
            <person name="Ley R."/>
            <person name="Guruge J."/>
            <person name="Turnbaugh P.J."/>
            <person name="Mahowald M."/>
            <person name="Liep D."/>
            <person name="Gordon J."/>
        </authorList>
    </citation>
    <scope>NUCLEOTIDE SEQUENCE [LARGE SCALE GENOMIC DNA]</scope>
    <source>
        <strain evidence="2">ATCC 25827</strain>
    </source>
</reference>